<dbReference type="SUPFAM" id="SSF53590">
    <property type="entry name" value="Nucleoside hydrolase"/>
    <property type="match status" value="1"/>
</dbReference>
<dbReference type="PROSITE" id="PS01247">
    <property type="entry name" value="IUNH"/>
    <property type="match status" value="1"/>
</dbReference>
<dbReference type="InterPro" id="IPR036452">
    <property type="entry name" value="Ribo_hydro-like"/>
</dbReference>
<evidence type="ECO:0000256" key="1">
    <source>
        <dbReference type="ARBA" id="ARBA00022801"/>
    </source>
</evidence>
<feature type="domain" description="Inosine/uridine-preferring nucleoside hydrolase" evidence="3">
    <location>
        <begin position="5"/>
        <end position="291"/>
    </location>
</feature>
<dbReference type="RefSeq" id="WP_381432958.1">
    <property type="nucleotide sequence ID" value="NZ_JBHSNO010000005.1"/>
</dbReference>
<keyword evidence="5" id="KW-1185">Reference proteome</keyword>
<evidence type="ECO:0000313" key="4">
    <source>
        <dbReference type="EMBL" id="MFC5589015.1"/>
    </source>
</evidence>
<dbReference type="PANTHER" id="PTHR12304">
    <property type="entry name" value="INOSINE-URIDINE PREFERRING NUCLEOSIDE HYDROLASE"/>
    <property type="match status" value="1"/>
</dbReference>
<organism evidence="4 5">
    <name type="scientific">Sporosarcina soli</name>
    <dbReference type="NCBI Taxonomy" id="334736"/>
    <lineage>
        <taxon>Bacteria</taxon>
        <taxon>Bacillati</taxon>
        <taxon>Bacillota</taxon>
        <taxon>Bacilli</taxon>
        <taxon>Bacillales</taxon>
        <taxon>Caryophanaceae</taxon>
        <taxon>Sporosarcina</taxon>
    </lineage>
</organism>
<dbReference type="CDD" id="cd02651">
    <property type="entry name" value="nuc_hydro_IU_UC_XIUA"/>
    <property type="match status" value="1"/>
</dbReference>
<dbReference type="InterPro" id="IPR023186">
    <property type="entry name" value="IUNH"/>
</dbReference>
<dbReference type="InterPro" id="IPR015910">
    <property type="entry name" value="I/U_nuclsd_hydro_CS"/>
</dbReference>
<dbReference type="PANTHER" id="PTHR12304:SF15">
    <property type="entry name" value="NON-SPECIFIC RIBONUCLEOSIDE HYDROLASE RIHC"/>
    <property type="match status" value="1"/>
</dbReference>
<sequence length="307" mass="33398">MKTPIIIDTDPGIDDVIAITAALFAEELDVKLITTVGGNVGIENTTRNAVNLVNFLGKGTPVAKGAAQPLLNKLVNASFVHGESGVGGYRFEEKENATVLSTRHAVEEMKELILHSAEPVTLVPIGPLTNVALLLRMYPETKSNIKEIVLMGGAAQGGNRTPVAEFNIFADPHAAKIVFDEQIKIVMCGLDVTRLTSITTENIREVEGFGKVGDMVSRLLSDYDSTTSSHNHVTIHDLCAVFYLTRPEIFKGKRATVNVVTEGEASGCTVTHYTEDGHVFVCLDADVEEFRREFVSTFKKAYEKMEG</sequence>
<dbReference type="GO" id="GO:0016787">
    <property type="term" value="F:hydrolase activity"/>
    <property type="evidence" value="ECO:0007669"/>
    <property type="project" value="UniProtKB-KW"/>
</dbReference>
<proteinExistence type="predicted"/>
<accession>A0ABW0THY3</accession>
<comment type="caution">
    <text evidence="4">The sequence shown here is derived from an EMBL/GenBank/DDBJ whole genome shotgun (WGS) entry which is preliminary data.</text>
</comment>
<dbReference type="Gene3D" id="3.90.245.10">
    <property type="entry name" value="Ribonucleoside hydrolase-like"/>
    <property type="match status" value="1"/>
</dbReference>
<dbReference type="EMBL" id="JBHSNO010000005">
    <property type="protein sequence ID" value="MFC5589015.1"/>
    <property type="molecule type" value="Genomic_DNA"/>
</dbReference>
<dbReference type="Proteomes" id="UP001596109">
    <property type="component" value="Unassembled WGS sequence"/>
</dbReference>
<dbReference type="Pfam" id="PF01156">
    <property type="entry name" value="IU_nuc_hydro"/>
    <property type="match status" value="1"/>
</dbReference>
<keyword evidence="1 4" id="KW-0378">Hydrolase</keyword>
<reference evidence="5" key="1">
    <citation type="journal article" date="2019" name="Int. J. Syst. Evol. Microbiol.">
        <title>The Global Catalogue of Microorganisms (GCM) 10K type strain sequencing project: providing services to taxonomists for standard genome sequencing and annotation.</title>
        <authorList>
            <consortium name="The Broad Institute Genomics Platform"/>
            <consortium name="The Broad Institute Genome Sequencing Center for Infectious Disease"/>
            <person name="Wu L."/>
            <person name="Ma J."/>
        </authorList>
    </citation>
    <scope>NUCLEOTIDE SEQUENCE [LARGE SCALE GENOMIC DNA]</scope>
    <source>
        <strain evidence="5">CGMCC 4.1434</strain>
    </source>
</reference>
<keyword evidence="2" id="KW-0326">Glycosidase</keyword>
<evidence type="ECO:0000259" key="3">
    <source>
        <dbReference type="Pfam" id="PF01156"/>
    </source>
</evidence>
<evidence type="ECO:0000313" key="5">
    <source>
        <dbReference type="Proteomes" id="UP001596109"/>
    </source>
</evidence>
<evidence type="ECO:0000256" key="2">
    <source>
        <dbReference type="ARBA" id="ARBA00023295"/>
    </source>
</evidence>
<dbReference type="InterPro" id="IPR001910">
    <property type="entry name" value="Inosine/uridine_hydrolase_dom"/>
</dbReference>
<name>A0ABW0THY3_9BACL</name>
<protein>
    <submittedName>
        <fullName evidence="4">Nucleoside hydrolase</fullName>
    </submittedName>
</protein>
<gene>
    <name evidence="4" type="ORF">ACFPRA_08960</name>
</gene>